<dbReference type="Pfam" id="PF13585">
    <property type="entry name" value="CHU_C"/>
    <property type="match status" value="1"/>
</dbReference>
<sequence>MNRLLHALLPTWRFLLLLALLAPLAASATHLVGGELDLQHRIGNTYTLRLNLYFDDVHGDPGALDQELMAGIFAKNNNQRFGNVVLPLTSNTFVDYTDPDCAVGSLRTRKLVYIRDIVLSPGVYNSPAGYYVAVERCCRNDEISNIVAPEAAAQTFYLEFPAVVRNGAAFIDSTPRIFPPLSDYACKNELFYYDFGGDDSDGDSLAYDMVTPLNGNTSVAFPVLPQVSPAPYSLITWKPGLGTDNQIPGTPPLRIDARTGRLTVQPADTGLFVFGVRCTEYRNGQKIGETRRDFQLKVLICPTNSTPQMEVRTSASPAAYLPGRDTLRLVPGGNRCLTIRFTDPDPNSVLTMSSRPVNFSANAPLFTTTRSGTVRAAGAPDTLTATLCFPECTDSQGKVFLLDVIVADNGCSLPRRDTVRVAFIATQPPNAPPLLTTSFPAAPVPPAPLTPVVIRVPIGTRYSATLAGTDADGHALALTAAGQGFDLAARRMVFAAQNGTGQADATFAWEPTCDDVTADGLLVRFRLAETGPCTPRNQERLVRFQVVPLEEPVAFRPPNVITPNGDTKNDVLTMPDLPVDFCDQRFAGIQIFTRWGQRVYQSPERTFRWGGAGAGGVYYYLVTYTDGRKFKGWVEVIQ</sequence>
<evidence type="ECO:0000313" key="1">
    <source>
        <dbReference type="EMBL" id="MBF9238637.1"/>
    </source>
</evidence>
<reference evidence="1 2" key="1">
    <citation type="submission" date="2020-11" db="EMBL/GenBank/DDBJ databases">
        <authorList>
            <person name="Kim M.K."/>
        </authorList>
    </citation>
    <scope>NUCLEOTIDE SEQUENCE [LARGE SCALE GENOMIC DNA]</scope>
    <source>
        <strain evidence="1 2">BT683</strain>
    </source>
</reference>
<dbReference type="Proteomes" id="UP000597617">
    <property type="component" value="Unassembled WGS sequence"/>
</dbReference>
<dbReference type="EMBL" id="JADQDQ010000007">
    <property type="protein sequence ID" value="MBF9238637.1"/>
    <property type="molecule type" value="Genomic_DNA"/>
</dbReference>
<protein>
    <submittedName>
        <fullName evidence="1">Gliding motility-associated C-terminal domain-containing protein</fullName>
    </submittedName>
</protein>
<gene>
    <name evidence="1" type="ORF">I2I05_14630</name>
</gene>
<dbReference type="RefSeq" id="WP_196283020.1">
    <property type="nucleotide sequence ID" value="NZ_JADQDQ010000007.1"/>
</dbReference>
<organism evidence="1 2">
    <name type="scientific">Hymenobacter jeongseonensis</name>
    <dbReference type="NCBI Taxonomy" id="2791027"/>
    <lineage>
        <taxon>Bacteria</taxon>
        <taxon>Pseudomonadati</taxon>
        <taxon>Bacteroidota</taxon>
        <taxon>Cytophagia</taxon>
        <taxon>Cytophagales</taxon>
        <taxon>Hymenobacteraceae</taxon>
        <taxon>Hymenobacter</taxon>
    </lineage>
</organism>
<comment type="caution">
    <text evidence="1">The sequence shown here is derived from an EMBL/GenBank/DDBJ whole genome shotgun (WGS) entry which is preliminary data.</text>
</comment>
<evidence type="ECO:0000313" key="2">
    <source>
        <dbReference type="Proteomes" id="UP000597617"/>
    </source>
</evidence>
<keyword evidence="2" id="KW-1185">Reference proteome</keyword>
<name>A0ABS0IJU0_9BACT</name>
<accession>A0ABS0IJU0</accession>
<proteinExistence type="predicted"/>